<dbReference type="Proteomes" id="UP000298663">
    <property type="component" value="Unassembled WGS sequence"/>
</dbReference>
<sequence length="70" mass="7981">MDAIFNAADSTRPDFYCIFFQNCEHYTNRVRNGNSVSHQVDRVVYSIDAAFLNALAFLIVAAIYAFIKKI</sequence>
<evidence type="ECO:0008006" key="4">
    <source>
        <dbReference type="Google" id="ProtNLM"/>
    </source>
</evidence>
<reference evidence="2 3" key="2">
    <citation type="journal article" date="2019" name="G3 (Bethesda)">
        <title>Hybrid Assembly of the Genome of the Entomopathogenic Nematode Steinernema carpocapsae Identifies the X-Chromosome.</title>
        <authorList>
            <person name="Serra L."/>
            <person name="Macchietto M."/>
            <person name="Macias-Munoz A."/>
            <person name="McGill C.J."/>
            <person name="Rodriguez I.M."/>
            <person name="Rodriguez B."/>
            <person name="Murad R."/>
            <person name="Mortazavi A."/>
        </authorList>
    </citation>
    <scope>NUCLEOTIDE SEQUENCE [LARGE SCALE GENOMIC DNA]</scope>
    <source>
        <strain evidence="2 3">ALL</strain>
    </source>
</reference>
<keyword evidence="3" id="KW-1185">Reference proteome</keyword>
<dbReference type="AlphaFoldDB" id="A0A4U5M3E4"/>
<keyword evidence="1" id="KW-0812">Transmembrane</keyword>
<accession>A0A4U5M3E4</accession>
<dbReference type="Gene3D" id="3.90.1720.10">
    <property type="entry name" value="endopeptidase domain like (from Nostoc punctiforme)"/>
    <property type="match status" value="1"/>
</dbReference>
<name>A0A4U5M3E4_STECR</name>
<evidence type="ECO:0000313" key="3">
    <source>
        <dbReference type="Proteomes" id="UP000298663"/>
    </source>
</evidence>
<proteinExistence type="predicted"/>
<dbReference type="EMBL" id="AZBU02000010">
    <property type="protein sequence ID" value="TKR63247.1"/>
    <property type="molecule type" value="Genomic_DNA"/>
</dbReference>
<keyword evidence="1" id="KW-0472">Membrane</keyword>
<reference evidence="2 3" key="1">
    <citation type="journal article" date="2015" name="Genome Biol.">
        <title>Comparative genomics of Steinernema reveals deeply conserved gene regulatory networks.</title>
        <authorList>
            <person name="Dillman A.R."/>
            <person name="Macchietto M."/>
            <person name="Porter C.F."/>
            <person name="Rogers A."/>
            <person name="Williams B."/>
            <person name="Antoshechkin I."/>
            <person name="Lee M.M."/>
            <person name="Goodwin Z."/>
            <person name="Lu X."/>
            <person name="Lewis E.E."/>
            <person name="Goodrich-Blair H."/>
            <person name="Stock S.P."/>
            <person name="Adams B.J."/>
            <person name="Sternberg P.W."/>
            <person name="Mortazavi A."/>
        </authorList>
    </citation>
    <scope>NUCLEOTIDE SEQUENCE [LARGE SCALE GENOMIC DNA]</scope>
    <source>
        <strain evidence="2 3">ALL</strain>
    </source>
</reference>
<protein>
    <recommendedName>
        <fullName evidence="4">LRAT domain-containing protein</fullName>
    </recommendedName>
</protein>
<evidence type="ECO:0000256" key="1">
    <source>
        <dbReference type="SAM" id="Phobius"/>
    </source>
</evidence>
<comment type="caution">
    <text evidence="2">The sequence shown here is derived from an EMBL/GenBank/DDBJ whole genome shotgun (WGS) entry which is preliminary data.</text>
</comment>
<keyword evidence="1" id="KW-1133">Transmembrane helix</keyword>
<gene>
    <name evidence="2" type="ORF">L596_027096</name>
</gene>
<evidence type="ECO:0000313" key="2">
    <source>
        <dbReference type="EMBL" id="TKR63247.1"/>
    </source>
</evidence>
<organism evidence="2 3">
    <name type="scientific">Steinernema carpocapsae</name>
    <name type="common">Entomopathogenic nematode</name>
    <dbReference type="NCBI Taxonomy" id="34508"/>
    <lineage>
        <taxon>Eukaryota</taxon>
        <taxon>Metazoa</taxon>
        <taxon>Ecdysozoa</taxon>
        <taxon>Nematoda</taxon>
        <taxon>Chromadorea</taxon>
        <taxon>Rhabditida</taxon>
        <taxon>Tylenchina</taxon>
        <taxon>Panagrolaimomorpha</taxon>
        <taxon>Strongyloidoidea</taxon>
        <taxon>Steinernematidae</taxon>
        <taxon>Steinernema</taxon>
    </lineage>
</organism>
<feature type="transmembrane region" description="Helical" evidence="1">
    <location>
        <begin position="43"/>
        <end position="67"/>
    </location>
</feature>